<dbReference type="InterPro" id="IPR035919">
    <property type="entry name" value="EAL_sf"/>
</dbReference>
<dbReference type="RefSeq" id="WP_170942388.1">
    <property type="nucleotide sequence ID" value="NZ_LSTO01000012.1"/>
</dbReference>
<dbReference type="EMBL" id="LSTO01000012">
    <property type="protein sequence ID" value="OWW18287.1"/>
    <property type="molecule type" value="Genomic_DNA"/>
</dbReference>
<reference evidence="2 3" key="1">
    <citation type="submission" date="2016-02" db="EMBL/GenBank/DDBJ databases">
        <authorList>
            <person name="Wen L."/>
            <person name="He K."/>
            <person name="Yang H."/>
        </authorList>
    </citation>
    <scope>NUCLEOTIDE SEQUENCE [LARGE SCALE GENOMIC DNA]</scope>
    <source>
        <strain evidence="2 3">TSA40</strain>
    </source>
</reference>
<sequence length="226" mass="24439">MNGAEALARFAGHDGKAISPARFIPVAKSAGLIGELGEWVAEQACRQHAAWLAEGLQVAIATYVSPLQFRQRDFAHRLGTIVSENGVDPYGIQVEVTESAIMENVDQAIEILNQLKSFGVKVALDDFGTGYSSLSSRSSLPLDKLKVDQSFVSRVEGEPASRAITRAMIALGHALNLEIVGEGIESEDTLGYLRSEGCDQAQGFWVSHPLPPSEFAQWYRTHQVGG</sequence>
<dbReference type="Gene3D" id="3.20.20.450">
    <property type="entry name" value="EAL domain"/>
    <property type="match status" value="1"/>
</dbReference>
<dbReference type="SUPFAM" id="SSF141868">
    <property type="entry name" value="EAL domain-like"/>
    <property type="match status" value="1"/>
</dbReference>
<dbReference type="PANTHER" id="PTHR33121">
    <property type="entry name" value="CYCLIC DI-GMP PHOSPHODIESTERASE PDEF"/>
    <property type="match status" value="1"/>
</dbReference>
<dbReference type="InterPro" id="IPR001633">
    <property type="entry name" value="EAL_dom"/>
</dbReference>
<accession>A0A254T7Z1</accession>
<dbReference type="Pfam" id="PF00563">
    <property type="entry name" value="EAL"/>
    <property type="match status" value="1"/>
</dbReference>
<dbReference type="GO" id="GO:0071111">
    <property type="term" value="F:cyclic-guanylate-specific phosphodiesterase activity"/>
    <property type="evidence" value="ECO:0007669"/>
    <property type="project" value="InterPro"/>
</dbReference>
<feature type="domain" description="EAL" evidence="1">
    <location>
        <begin position="1"/>
        <end position="223"/>
    </location>
</feature>
<dbReference type="AlphaFoldDB" id="A0A254T7Z1"/>
<organism evidence="2 3">
    <name type="scientific">Noviherbaspirillum denitrificans</name>
    <dbReference type="NCBI Taxonomy" id="1968433"/>
    <lineage>
        <taxon>Bacteria</taxon>
        <taxon>Pseudomonadati</taxon>
        <taxon>Pseudomonadota</taxon>
        <taxon>Betaproteobacteria</taxon>
        <taxon>Burkholderiales</taxon>
        <taxon>Oxalobacteraceae</taxon>
        <taxon>Noviherbaspirillum</taxon>
    </lineage>
</organism>
<evidence type="ECO:0000259" key="1">
    <source>
        <dbReference type="PROSITE" id="PS50883"/>
    </source>
</evidence>
<gene>
    <name evidence="2" type="ORF">AYR66_02175</name>
</gene>
<dbReference type="SMART" id="SM00052">
    <property type="entry name" value="EAL"/>
    <property type="match status" value="1"/>
</dbReference>
<comment type="caution">
    <text evidence="2">The sequence shown here is derived from an EMBL/GenBank/DDBJ whole genome shotgun (WGS) entry which is preliminary data.</text>
</comment>
<dbReference type="PANTHER" id="PTHR33121:SF70">
    <property type="entry name" value="SIGNALING PROTEIN YKOW"/>
    <property type="match status" value="1"/>
</dbReference>
<dbReference type="Proteomes" id="UP000197535">
    <property type="component" value="Unassembled WGS sequence"/>
</dbReference>
<evidence type="ECO:0000313" key="2">
    <source>
        <dbReference type="EMBL" id="OWW18287.1"/>
    </source>
</evidence>
<dbReference type="PROSITE" id="PS50883">
    <property type="entry name" value="EAL"/>
    <property type="match status" value="1"/>
</dbReference>
<keyword evidence="3" id="KW-1185">Reference proteome</keyword>
<protein>
    <recommendedName>
        <fullName evidence="1">EAL domain-containing protein</fullName>
    </recommendedName>
</protein>
<proteinExistence type="predicted"/>
<dbReference type="CDD" id="cd01948">
    <property type="entry name" value="EAL"/>
    <property type="match status" value="1"/>
</dbReference>
<evidence type="ECO:0000313" key="3">
    <source>
        <dbReference type="Proteomes" id="UP000197535"/>
    </source>
</evidence>
<dbReference type="InterPro" id="IPR050706">
    <property type="entry name" value="Cyclic-di-GMP_PDE-like"/>
</dbReference>
<name>A0A254T7Z1_9BURK</name>